<proteinExistence type="predicted"/>
<dbReference type="Proteomes" id="UP001497497">
    <property type="component" value="Unassembled WGS sequence"/>
</dbReference>
<feature type="compositionally biased region" description="Polar residues" evidence="1">
    <location>
        <begin position="36"/>
        <end position="48"/>
    </location>
</feature>
<name>A0AAV2IUL4_LYMST</name>
<protein>
    <submittedName>
        <fullName evidence="2">Uncharacterized protein</fullName>
    </submittedName>
</protein>
<organism evidence="2 3">
    <name type="scientific">Lymnaea stagnalis</name>
    <name type="common">Great pond snail</name>
    <name type="synonym">Helix stagnalis</name>
    <dbReference type="NCBI Taxonomy" id="6523"/>
    <lineage>
        <taxon>Eukaryota</taxon>
        <taxon>Metazoa</taxon>
        <taxon>Spiralia</taxon>
        <taxon>Lophotrochozoa</taxon>
        <taxon>Mollusca</taxon>
        <taxon>Gastropoda</taxon>
        <taxon>Heterobranchia</taxon>
        <taxon>Euthyneura</taxon>
        <taxon>Panpulmonata</taxon>
        <taxon>Hygrophila</taxon>
        <taxon>Lymnaeoidea</taxon>
        <taxon>Lymnaeidae</taxon>
        <taxon>Lymnaea</taxon>
    </lineage>
</organism>
<gene>
    <name evidence="2" type="ORF">GSLYS_00021901001</name>
</gene>
<feature type="compositionally biased region" description="Acidic residues" evidence="1">
    <location>
        <begin position="20"/>
        <end position="31"/>
    </location>
</feature>
<reference evidence="2 3" key="1">
    <citation type="submission" date="2024-04" db="EMBL/GenBank/DDBJ databases">
        <authorList>
            <consortium name="Genoscope - CEA"/>
            <person name="William W."/>
        </authorList>
    </citation>
    <scope>NUCLEOTIDE SEQUENCE [LARGE SCALE GENOMIC DNA]</scope>
</reference>
<accession>A0AAV2IUL4</accession>
<feature type="non-terminal residue" evidence="2">
    <location>
        <position position="1"/>
    </location>
</feature>
<evidence type="ECO:0000313" key="2">
    <source>
        <dbReference type="EMBL" id="CAL1548584.1"/>
    </source>
</evidence>
<comment type="caution">
    <text evidence="2">The sequence shown here is derived from an EMBL/GenBank/DDBJ whole genome shotgun (WGS) entry which is preliminary data.</text>
</comment>
<feature type="compositionally biased region" description="Low complexity" evidence="1">
    <location>
        <begin position="60"/>
        <end position="72"/>
    </location>
</feature>
<keyword evidence="3" id="KW-1185">Reference proteome</keyword>
<feature type="region of interest" description="Disordered" evidence="1">
    <location>
        <begin position="1"/>
        <end position="72"/>
    </location>
</feature>
<feature type="non-terminal residue" evidence="2">
    <location>
        <position position="205"/>
    </location>
</feature>
<dbReference type="EMBL" id="CAXITT010001453">
    <property type="protein sequence ID" value="CAL1548584.1"/>
    <property type="molecule type" value="Genomic_DNA"/>
</dbReference>
<sequence>RSSESRQAGHRSCLMSSTIADDDEASPEESFFETKGATSNRNASSSSVKHYADKKTKYQSSGQPESASSSECSENEECKFQNSCAEEYTLLEGLTPLERAERTVKIKIIDVKKSRDFYILYLEDDSVNEGPFFECSIMQDALRKQLFVTFKEPKDARAFRRINFGANSNISEATNASVEELNWHSNLVAAFGYCFQSSKEKDKLK</sequence>
<evidence type="ECO:0000256" key="1">
    <source>
        <dbReference type="SAM" id="MobiDB-lite"/>
    </source>
</evidence>
<evidence type="ECO:0000313" key="3">
    <source>
        <dbReference type="Proteomes" id="UP001497497"/>
    </source>
</evidence>
<dbReference type="AlphaFoldDB" id="A0AAV2IUL4"/>